<keyword evidence="2" id="KW-1185">Reference proteome</keyword>
<name>A0ABU6V928_9FABA</name>
<organism evidence="1 2">
    <name type="scientific">Stylosanthes scabra</name>
    <dbReference type="NCBI Taxonomy" id="79078"/>
    <lineage>
        <taxon>Eukaryota</taxon>
        <taxon>Viridiplantae</taxon>
        <taxon>Streptophyta</taxon>
        <taxon>Embryophyta</taxon>
        <taxon>Tracheophyta</taxon>
        <taxon>Spermatophyta</taxon>
        <taxon>Magnoliopsida</taxon>
        <taxon>eudicotyledons</taxon>
        <taxon>Gunneridae</taxon>
        <taxon>Pentapetalae</taxon>
        <taxon>rosids</taxon>
        <taxon>fabids</taxon>
        <taxon>Fabales</taxon>
        <taxon>Fabaceae</taxon>
        <taxon>Papilionoideae</taxon>
        <taxon>50 kb inversion clade</taxon>
        <taxon>dalbergioids sensu lato</taxon>
        <taxon>Dalbergieae</taxon>
        <taxon>Pterocarpus clade</taxon>
        <taxon>Stylosanthes</taxon>
    </lineage>
</organism>
<accession>A0ABU6V928</accession>
<dbReference type="Proteomes" id="UP001341840">
    <property type="component" value="Unassembled WGS sequence"/>
</dbReference>
<sequence>MGLDGGFELASTNPNLSFFPIVSYLIPIPHQSPVHHNNTHSLPPLHGSIISNRQHPLFFALYRAVATTTLHRHSSFLSSSCSAVTIDPLLLTVRYLATGPSRSVALSLAVSLVLFVEARRFPLLLFCSTLLQGFSSDLSLLLRSSSMLALERSSLAPGLALSLHL</sequence>
<evidence type="ECO:0000313" key="1">
    <source>
        <dbReference type="EMBL" id="MED6169704.1"/>
    </source>
</evidence>
<proteinExistence type="predicted"/>
<comment type="caution">
    <text evidence="1">The sequence shown here is derived from an EMBL/GenBank/DDBJ whole genome shotgun (WGS) entry which is preliminary data.</text>
</comment>
<gene>
    <name evidence="1" type="ORF">PIB30_023728</name>
</gene>
<protein>
    <submittedName>
        <fullName evidence="1">Uncharacterized protein</fullName>
    </submittedName>
</protein>
<dbReference type="EMBL" id="JASCZI010151118">
    <property type="protein sequence ID" value="MED6169704.1"/>
    <property type="molecule type" value="Genomic_DNA"/>
</dbReference>
<reference evidence="1 2" key="1">
    <citation type="journal article" date="2023" name="Plants (Basel)">
        <title>Bridging the Gap: Combining Genomics and Transcriptomics Approaches to Understand Stylosanthes scabra, an Orphan Legume from the Brazilian Caatinga.</title>
        <authorList>
            <person name="Ferreira-Neto J.R.C."/>
            <person name="da Silva M.D."/>
            <person name="Binneck E."/>
            <person name="de Melo N.F."/>
            <person name="da Silva R.H."/>
            <person name="de Melo A.L.T.M."/>
            <person name="Pandolfi V."/>
            <person name="Bustamante F.O."/>
            <person name="Brasileiro-Vidal A.C."/>
            <person name="Benko-Iseppon A.M."/>
        </authorList>
    </citation>
    <scope>NUCLEOTIDE SEQUENCE [LARGE SCALE GENOMIC DNA]</scope>
    <source>
        <tissue evidence="1">Leaves</tissue>
    </source>
</reference>
<evidence type="ECO:0000313" key="2">
    <source>
        <dbReference type="Proteomes" id="UP001341840"/>
    </source>
</evidence>